<dbReference type="HOGENOM" id="CLU_000288_6_16_1"/>
<dbReference type="SUPFAM" id="SSF52540">
    <property type="entry name" value="P-loop containing nucleoside triphosphate hydrolases"/>
    <property type="match status" value="1"/>
</dbReference>
<keyword evidence="7" id="KW-1185">Reference proteome</keyword>
<evidence type="ECO:0000259" key="5">
    <source>
        <dbReference type="PROSITE" id="PS50837"/>
    </source>
</evidence>
<name>M2RSL0_COCSN</name>
<feature type="repeat" description="WD" evidence="3">
    <location>
        <begin position="1217"/>
        <end position="1258"/>
    </location>
</feature>
<feature type="repeat" description="WD" evidence="3">
    <location>
        <begin position="1343"/>
        <end position="1384"/>
    </location>
</feature>
<evidence type="ECO:0000256" key="3">
    <source>
        <dbReference type="PROSITE-ProRule" id="PRU00221"/>
    </source>
</evidence>
<proteinExistence type="predicted"/>
<dbReference type="OrthoDB" id="538223at2759"/>
<feature type="compositionally biased region" description="Low complexity" evidence="4">
    <location>
        <begin position="30"/>
        <end position="40"/>
    </location>
</feature>
<feature type="repeat" description="WD" evidence="3">
    <location>
        <begin position="1118"/>
        <end position="1159"/>
    </location>
</feature>
<dbReference type="RefSeq" id="XP_007706078.1">
    <property type="nucleotide sequence ID" value="XM_007707888.1"/>
</dbReference>
<feature type="repeat" description="WD" evidence="3">
    <location>
        <begin position="1034"/>
        <end position="1075"/>
    </location>
</feature>
<keyword evidence="1 3" id="KW-0853">WD repeat</keyword>
<dbReference type="Pfam" id="PF24883">
    <property type="entry name" value="NPHP3_N"/>
    <property type="match status" value="1"/>
</dbReference>
<dbReference type="InterPro" id="IPR036322">
    <property type="entry name" value="WD40_repeat_dom_sf"/>
</dbReference>
<dbReference type="InterPro" id="IPR020472">
    <property type="entry name" value="WD40_PAC1"/>
</dbReference>
<dbReference type="STRING" id="665912.M2RSL0"/>
<dbReference type="Gene3D" id="3.40.50.300">
    <property type="entry name" value="P-loop containing nucleotide triphosphate hydrolases"/>
    <property type="match status" value="1"/>
</dbReference>
<feature type="repeat" description="WD" evidence="3">
    <location>
        <begin position="1259"/>
        <end position="1300"/>
    </location>
</feature>
<keyword evidence="2" id="KW-0677">Repeat</keyword>
<dbReference type="Pfam" id="PF00400">
    <property type="entry name" value="WD40"/>
    <property type="match status" value="11"/>
</dbReference>
<dbReference type="PROSITE" id="PS50837">
    <property type="entry name" value="NACHT"/>
    <property type="match status" value="1"/>
</dbReference>
<dbReference type="InterPro" id="IPR019775">
    <property type="entry name" value="WD40_repeat_CS"/>
</dbReference>
<dbReference type="PANTHER" id="PTHR19848">
    <property type="entry name" value="WD40 REPEAT PROTEIN"/>
    <property type="match status" value="1"/>
</dbReference>
<dbReference type="OMA" id="LNGHGNW"/>
<protein>
    <recommendedName>
        <fullName evidence="5">NACHT domain-containing protein</fullName>
    </recommendedName>
</protein>
<feature type="repeat" description="WD" evidence="3">
    <location>
        <begin position="908"/>
        <end position="949"/>
    </location>
</feature>
<dbReference type="PROSITE" id="PS50294">
    <property type="entry name" value="WD_REPEATS_REGION"/>
    <property type="match status" value="11"/>
</dbReference>
<reference evidence="6 7" key="1">
    <citation type="journal article" date="2012" name="PLoS Pathog.">
        <title>Diverse lifestyles and strategies of plant pathogenesis encoded in the genomes of eighteen Dothideomycetes fungi.</title>
        <authorList>
            <person name="Ohm R.A."/>
            <person name="Feau N."/>
            <person name="Henrissat B."/>
            <person name="Schoch C.L."/>
            <person name="Horwitz B.A."/>
            <person name="Barry K.W."/>
            <person name="Condon B.J."/>
            <person name="Copeland A.C."/>
            <person name="Dhillon B."/>
            <person name="Glaser F."/>
            <person name="Hesse C.N."/>
            <person name="Kosti I."/>
            <person name="LaButti K."/>
            <person name="Lindquist E.A."/>
            <person name="Lucas S."/>
            <person name="Salamov A.A."/>
            <person name="Bradshaw R.E."/>
            <person name="Ciuffetti L."/>
            <person name="Hamelin R.C."/>
            <person name="Kema G.H.J."/>
            <person name="Lawrence C."/>
            <person name="Scott J.A."/>
            <person name="Spatafora J.W."/>
            <person name="Turgeon B.G."/>
            <person name="de Wit P.J.G.M."/>
            <person name="Zhong S."/>
            <person name="Goodwin S.B."/>
            <person name="Grigoriev I.V."/>
        </authorList>
    </citation>
    <scope>NUCLEOTIDE SEQUENCE [LARGE SCALE GENOMIC DNA]</scope>
    <source>
        <strain evidence="7">ND90Pr / ATCC 201652</strain>
    </source>
</reference>
<dbReference type="InterPro" id="IPR056884">
    <property type="entry name" value="NPHP3-like_N"/>
</dbReference>
<dbReference type="PRINTS" id="PR00320">
    <property type="entry name" value="GPROTEINBRPT"/>
</dbReference>
<feature type="repeat" description="WD" evidence="3">
    <location>
        <begin position="1175"/>
        <end position="1216"/>
    </location>
</feature>
<evidence type="ECO:0000256" key="4">
    <source>
        <dbReference type="SAM" id="MobiDB-lite"/>
    </source>
</evidence>
<dbReference type="InterPro" id="IPR027417">
    <property type="entry name" value="P-loop_NTPase"/>
</dbReference>
<dbReference type="SMART" id="SM00320">
    <property type="entry name" value="WD40"/>
    <property type="match status" value="11"/>
</dbReference>
<dbReference type="InterPro" id="IPR007111">
    <property type="entry name" value="NACHT_NTPase"/>
</dbReference>
<reference evidence="7" key="2">
    <citation type="journal article" date="2013" name="PLoS Genet.">
        <title>Comparative genome structure, secondary metabolite, and effector coding capacity across Cochliobolus pathogens.</title>
        <authorList>
            <person name="Condon B.J."/>
            <person name="Leng Y."/>
            <person name="Wu D."/>
            <person name="Bushley K.E."/>
            <person name="Ohm R.A."/>
            <person name="Otillar R."/>
            <person name="Martin J."/>
            <person name="Schackwitz W."/>
            <person name="Grimwood J."/>
            <person name="MohdZainudin N."/>
            <person name="Xue C."/>
            <person name="Wang R."/>
            <person name="Manning V.A."/>
            <person name="Dhillon B."/>
            <person name="Tu Z.J."/>
            <person name="Steffenson B.J."/>
            <person name="Salamov A."/>
            <person name="Sun H."/>
            <person name="Lowry S."/>
            <person name="LaButti K."/>
            <person name="Han J."/>
            <person name="Copeland A."/>
            <person name="Lindquist E."/>
            <person name="Barry K."/>
            <person name="Schmutz J."/>
            <person name="Baker S.E."/>
            <person name="Ciuffetti L.M."/>
            <person name="Grigoriev I.V."/>
            <person name="Zhong S."/>
            <person name="Turgeon B.G."/>
        </authorList>
    </citation>
    <scope>NUCLEOTIDE SEQUENCE [LARGE SCALE GENOMIC DNA]</scope>
    <source>
        <strain evidence="7">ND90Pr / ATCC 201652</strain>
    </source>
</reference>
<dbReference type="eggNOG" id="KOG0272">
    <property type="taxonomic scope" value="Eukaryota"/>
</dbReference>
<dbReference type="Gene3D" id="2.130.10.10">
    <property type="entry name" value="YVTN repeat-like/Quinoprotein amine dehydrogenase"/>
    <property type="match status" value="6"/>
</dbReference>
<sequence>MSWRNRLKAKFGQKDLPTSPRVEALPSITPPARAAPDAATSPPVLPARLWNQAYDQAKISGSSTVDTYEKILSARLSEQDADASNLYYSADLALQQNEIAQDTGKRRMQMQQLVQNGLRRTEKDAKVKQGMEDGIQAAMAVKEVVDKAIQASPEAAVAWVGVCFALEILMNPLTQASSNRQGIAYVVSRMDWYWNLSTLLLDENMTEAHSSGLRDELEKVIIQLYAKLLLYQMKSVCYYHRRRLSVFARDLIKLDNWDGELSDIQAAEAAVQADSAQYNTLSIRTRLGAIAEMAKSQNVKLDSISSAIREQTKQQERMHETSADNKCLADLRLTDPRDDKKRIEETKGGLLKDSYRWVLDNPDFRQWRDGPENQLLWVKADPGKGKTMLICGIVDELQRSIGATGLVSYFFCQATDSRINSATSVLRGLLYMLVNQQPSLILHIRKKHDHAGKALFEDVNAWFALLEIFIDILQDPSLKTTYLIIDALDECVMDLPKLLDFIAQKSSISPRVKWIVASRNEAFIEQRLQLDDSGTRLSLELKQNATQVSRAVDAYIDHCLSELPEIQHDNILRESVRDKMQQKAGGTFLWVSLVVKELKEVMAWEVLQVLEEVPTQLKDLYRRMLKQIERLQRQYPELCRQVLSTVIAAYRPLRLQELHSLSGLPTQARDVNEAVTAIVNMCGSFLTIQEGSVYIIHQSARDFLSSEASHNILPCGVEDVHHSIVLKSLQAMSKTLQRDVYNLRAPGYPAEQVEPPDPDPLAASRYSCIYWIDHLCDWSFSSSANSSVDLRDEGPVHEFLRKKYLYWLEALSLCKSMPKGVISMAKLEALVNGKADATKLIALVRDARRFIMAHKWAIENSPLQAYVSALVFSPTSSLVRSHFEEGESQWITIKPNIGDKWSACFQTLEGHSHRVRSVAFSHDSIRLASGSSDNTVKIWDVSNGECLSTFEGHIDPVFSVVFSHDSTRLASGSSDNTVKLWGVSSGECLSTLQGHSDWVGSVAFSHDSTRLASGSSDNTVKIWDTNSSECLLTLKGHSGAVSAVVFSHDSMRLASTSSDNTVKLWDVSSGECLSTLEGHSDWVRSVAFSHDSTRLASGSSDNTVKIWDATNGECLSTLEGHSHRVGSVVFSHDSARLASGSNDNTVKIWDTTNGECLSTLEGHSDWVSGERPSTLKGHSDWVNLVAFSHDSTRLASASSDNTAKIWDISSGECLSTLQGHSDWVRSVAFSHDSARLASTSGDNTVKIWDANSGECLSTLKGHSSAVSSVAFSHDSMRLASTSGDNTVKLWDVSSGECLSTLEGHSSWVNSVAFSYDSARLASGSSDNTVKIWDTTNGECLSTLQGHSNWVRSVAFSHDSTRLASGSSDNTVKIWDASSGECLQTLSIGRRLYCISFDIFGSSLHTDIGTIEINVPPRVASPLPFHSELQRPQYQGLALSADGVWITYNSENLLWLPSEYRPACSAVSGETIVVGVGTGRVWICNVQLNIFSRSKFGVLM</sequence>
<feature type="domain" description="NACHT" evidence="5">
    <location>
        <begin position="374"/>
        <end position="528"/>
    </location>
</feature>
<evidence type="ECO:0000256" key="2">
    <source>
        <dbReference type="ARBA" id="ARBA00022737"/>
    </source>
</evidence>
<dbReference type="KEGG" id="bsc:COCSADRAFT_185953"/>
<feature type="compositionally biased region" description="Basic residues" evidence="4">
    <location>
        <begin position="1"/>
        <end position="11"/>
    </location>
</feature>
<dbReference type="eggNOG" id="KOG0266">
    <property type="taxonomic scope" value="Eukaryota"/>
</dbReference>
<feature type="repeat" description="WD" evidence="3">
    <location>
        <begin position="1076"/>
        <end position="1117"/>
    </location>
</feature>
<dbReference type="SUPFAM" id="SSF50978">
    <property type="entry name" value="WD40 repeat-like"/>
    <property type="match status" value="2"/>
</dbReference>
<evidence type="ECO:0000313" key="7">
    <source>
        <dbReference type="Proteomes" id="UP000016934"/>
    </source>
</evidence>
<evidence type="ECO:0000313" key="6">
    <source>
        <dbReference type="EMBL" id="EMD58228.1"/>
    </source>
</evidence>
<dbReference type="CDD" id="cd00200">
    <property type="entry name" value="WD40"/>
    <property type="match status" value="2"/>
</dbReference>
<accession>M2RSL0</accession>
<feature type="repeat" description="WD" evidence="3">
    <location>
        <begin position="992"/>
        <end position="1033"/>
    </location>
</feature>
<feature type="repeat" description="WD" evidence="3">
    <location>
        <begin position="950"/>
        <end position="991"/>
    </location>
</feature>
<dbReference type="EMBL" id="KB445660">
    <property type="protein sequence ID" value="EMD58228.1"/>
    <property type="molecule type" value="Genomic_DNA"/>
</dbReference>
<dbReference type="InterPro" id="IPR015943">
    <property type="entry name" value="WD40/YVTN_repeat-like_dom_sf"/>
</dbReference>
<dbReference type="FunFam" id="3.40.50.300:FF:001638">
    <property type="entry name" value="NACHT and WD40 domain protein"/>
    <property type="match status" value="1"/>
</dbReference>
<dbReference type="InterPro" id="IPR001680">
    <property type="entry name" value="WD40_rpt"/>
</dbReference>
<dbReference type="PROSITE" id="PS50082">
    <property type="entry name" value="WD_REPEATS_2"/>
    <property type="match status" value="11"/>
</dbReference>
<gene>
    <name evidence="6" type="ORF">COCSADRAFT_185953</name>
</gene>
<feature type="region of interest" description="Disordered" evidence="4">
    <location>
        <begin position="1"/>
        <end position="40"/>
    </location>
</feature>
<organism evidence="6 7">
    <name type="scientific">Cochliobolus sativus (strain ND90Pr / ATCC 201652)</name>
    <name type="common">Common root rot and spot blotch fungus</name>
    <name type="synonym">Bipolaris sorokiniana</name>
    <dbReference type="NCBI Taxonomy" id="665912"/>
    <lineage>
        <taxon>Eukaryota</taxon>
        <taxon>Fungi</taxon>
        <taxon>Dikarya</taxon>
        <taxon>Ascomycota</taxon>
        <taxon>Pezizomycotina</taxon>
        <taxon>Dothideomycetes</taxon>
        <taxon>Pleosporomycetidae</taxon>
        <taxon>Pleosporales</taxon>
        <taxon>Pleosporineae</taxon>
        <taxon>Pleosporaceae</taxon>
        <taxon>Bipolaris</taxon>
    </lineage>
</organism>
<evidence type="ECO:0000256" key="1">
    <source>
        <dbReference type="ARBA" id="ARBA00022574"/>
    </source>
</evidence>
<dbReference type="PROSITE" id="PS00678">
    <property type="entry name" value="WD_REPEATS_1"/>
    <property type="match status" value="10"/>
</dbReference>
<dbReference type="InterPro" id="IPR031359">
    <property type="entry name" value="NACHT_N"/>
</dbReference>
<dbReference type="Pfam" id="PF17100">
    <property type="entry name" value="NACHT_N"/>
    <property type="match status" value="1"/>
</dbReference>
<feature type="repeat" description="WD" evidence="3">
    <location>
        <begin position="1301"/>
        <end position="1342"/>
    </location>
</feature>
<dbReference type="GeneID" id="19133536"/>
<dbReference type="Proteomes" id="UP000016934">
    <property type="component" value="Unassembled WGS sequence"/>
</dbReference>
<dbReference type="PANTHER" id="PTHR19848:SF8">
    <property type="entry name" value="F-BOX AND WD REPEAT DOMAIN CONTAINING 7"/>
    <property type="match status" value="1"/>
</dbReference>